<dbReference type="OrthoDB" id="961604at2"/>
<evidence type="ECO:0008006" key="4">
    <source>
        <dbReference type="Google" id="ProtNLM"/>
    </source>
</evidence>
<keyword evidence="1" id="KW-0732">Signal</keyword>
<organism evidence="2 3">
    <name type="scientific">Dyadobacter psychrotolerans</name>
    <dbReference type="NCBI Taxonomy" id="2541721"/>
    <lineage>
        <taxon>Bacteria</taxon>
        <taxon>Pseudomonadati</taxon>
        <taxon>Bacteroidota</taxon>
        <taxon>Cytophagia</taxon>
        <taxon>Cytophagales</taxon>
        <taxon>Spirosomataceae</taxon>
        <taxon>Dyadobacter</taxon>
    </lineage>
</organism>
<dbReference type="AlphaFoldDB" id="A0A4R5E0R6"/>
<comment type="caution">
    <text evidence="2">The sequence shown here is derived from an EMBL/GenBank/DDBJ whole genome shotgun (WGS) entry which is preliminary data.</text>
</comment>
<evidence type="ECO:0000256" key="1">
    <source>
        <dbReference type="SAM" id="SignalP"/>
    </source>
</evidence>
<accession>A0A4R5E0R6</accession>
<dbReference type="Proteomes" id="UP000294850">
    <property type="component" value="Unassembled WGS sequence"/>
</dbReference>
<dbReference type="Gene3D" id="2.60.40.3080">
    <property type="match status" value="1"/>
</dbReference>
<dbReference type="RefSeq" id="WP_131956745.1">
    <property type="nucleotide sequence ID" value="NZ_SMFL01000001.1"/>
</dbReference>
<proteinExistence type="predicted"/>
<sequence>MKNSIKTFVCALALVATAFTANAEDKETKKAAGFGTGIYSTKSGKINVLVAKNSSDAATTLLLKNEKGEVVYHETVAKNNQKFGRTLNVDDLESGKYEIEVISKGEKQTKTFEVSEQKSERILAIK</sequence>
<feature type="signal peptide" evidence="1">
    <location>
        <begin position="1"/>
        <end position="23"/>
    </location>
</feature>
<evidence type="ECO:0000313" key="2">
    <source>
        <dbReference type="EMBL" id="TDE18664.1"/>
    </source>
</evidence>
<evidence type="ECO:0000313" key="3">
    <source>
        <dbReference type="Proteomes" id="UP000294850"/>
    </source>
</evidence>
<protein>
    <recommendedName>
        <fullName evidence="4">Secretion protein</fullName>
    </recommendedName>
</protein>
<name>A0A4R5E0R6_9BACT</name>
<dbReference type="EMBL" id="SMFL01000001">
    <property type="protein sequence ID" value="TDE18664.1"/>
    <property type="molecule type" value="Genomic_DNA"/>
</dbReference>
<keyword evidence="3" id="KW-1185">Reference proteome</keyword>
<reference evidence="2 3" key="1">
    <citation type="submission" date="2019-03" db="EMBL/GenBank/DDBJ databases">
        <title>Dyadobacter AR-3-6 sp. nov., isolated from arctic soil.</title>
        <authorList>
            <person name="Chaudhary D.K."/>
        </authorList>
    </citation>
    <scope>NUCLEOTIDE SEQUENCE [LARGE SCALE GENOMIC DNA]</scope>
    <source>
        <strain evidence="2 3">AR-3-6</strain>
    </source>
</reference>
<feature type="chain" id="PRO_5020922005" description="Secretion protein" evidence="1">
    <location>
        <begin position="24"/>
        <end position="126"/>
    </location>
</feature>
<gene>
    <name evidence="2" type="ORF">E0F88_03765</name>
</gene>